<evidence type="ECO:0000256" key="5">
    <source>
        <dbReference type="SAM" id="Phobius"/>
    </source>
</evidence>
<protein>
    <submittedName>
        <fullName evidence="6">Uncharacterized protein</fullName>
    </submittedName>
</protein>
<feature type="transmembrane region" description="Helical" evidence="5">
    <location>
        <begin position="20"/>
        <end position="40"/>
    </location>
</feature>
<accession>X0UI15</accession>
<dbReference type="GO" id="GO:0016020">
    <property type="term" value="C:membrane"/>
    <property type="evidence" value="ECO:0007669"/>
    <property type="project" value="UniProtKB-SubCell"/>
</dbReference>
<organism evidence="6">
    <name type="scientific">marine sediment metagenome</name>
    <dbReference type="NCBI Taxonomy" id="412755"/>
    <lineage>
        <taxon>unclassified sequences</taxon>
        <taxon>metagenomes</taxon>
        <taxon>ecological metagenomes</taxon>
    </lineage>
</organism>
<dbReference type="InterPro" id="IPR051598">
    <property type="entry name" value="TSUP/Inactive_protease-like"/>
</dbReference>
<keyword evidence="2 5" id="KW-0812">Transmembrane</keyword>
<feature type="non-terminal residue" evidence="6">
    <location>
        <position position="138"/>
    </location>
</feature>
<feature type="transmembrane region" description="Helical" evidence="5">
    <location>
        <begin position="115"/>
        <end position="133"/>
    </location>
</feature>
<reference evidence="6" key="1">
    <citation type="journal article" date="2014" name="Front. Microbiol.">
        <title>High frequency of phylogenetically diverse reductive dehalogenase-homologous genes in deep subseafloor sedimentary metagenomes.</title>
        <authorList>
            <person name="Kawai M."/>
            <person name="Futagami T."/>
            <person name="Toyoda A."/>
            <person name="Takaki Y."/>
            <person name="Nishi S."/>
            <person name="Hori S."/>
            <person name="Arai W."/>
            <person name="Tsubouchi T."/>
            <person name="Morono Y."/>
            <person name="Uchiyama I."/>
            <person name="Ito T."/>
            <person name="Fujiyama A."/>
            <person name="Inagaki F."/>
            <person name="Takami H."/>
        </authorList>
    </citation>
    <scope>NUCLEOTIDE SEQUENCE</scope>
    <source>
        <strain evidence="6">Expedition CK06-06</strain>
    </source>
</reference>
<dbReference type="PANTHER" id="PTHR43701:SF2">
    <property type="entry name" value="MEMBRANE TRANSPORTER PROTEIN YJNA-RELATED"/>
    <property type="match status" value="1"/>
</dbReference>
<feature type="transmembrane region" description="Helical" evidence="5">
    <location>
        <begin position="87"/>
        <end position="109"/>
    </location>
</feature>
<sequence>MTDWGADWWKLSLIGGGSGALGGLVGGGADALVVPLLVLLKVFKSYKLAIGTSLAMLLPPVGVFAVVEYWRAKCKYKKDKQAPCINWGYAMFLAAAFTVGSWIVAKYAVELDADTMRTTYGAFLLVLGCVILVDEHVR</sequence>
<comment type="caution">
    <text evidence="6">The sequence shown here is derived from an EMBL/GenBank/DDBJ whole genome shotgun (WGS) entry which is preliminary data.</text>
</comment>
<evidence type="ECO:0000256" key="2">
    <source>
        <dbReference type="ARBA" id="ARBA00022692"/>
    </source>
</evidence>
<dbReference type="Pfam" id="PF01925">
    <property type="entry name" value="TauE"/>
    <property type="match status" value="1"/>
</dbReference>
<feature type="transmembrane region" description="Helical" evidence="5">
    <location>
        <begin position="46"/>
        <end position="67"/>
    </location>
</feature>
<evidence type="ECO:0000256" key="4">
    <source>
        <dbReference type="ARBA" id="ARBA00023136"/>
    </source>
</evidence>
<comment type="subcellular location">
    <subcellularLocation>
        <location evidence="1">Membrane</location>
        <topology evidence="1">Multi-pass membrane protein</topology>
    </subcellularLocation>
</comment>
<dbReference type="AlphaFoldDB" id="X0UI15"/>
<keyword evidence="4 5" id="KW-0472">Membrane</keyword>
<dbReference type="EMBL" id="BARS01028942">
    <property type="protein sequence ID" value="GAF99992.1"/>
    <property type="molecule type" value="Genomic_DNA"/>
</dbReference>
<proteinExistence type="predicted"/>
<evidence type="ECO:0000313" key="6">
    <source>
        <dbReference type="EMBL" id="GAF99992.1"/>
    </source>
</evidence>
<gene>
    <name evidence="6" type="ORF">S01H1_45305</name>
</gene>
<name>X0UI15_9ZZZZ</name>
<keyword evidence="3 5" id="KW-1133">Transmembrane helix</keyword>
<dbReference type="PANTHER" id="PTHR43701">
    <property type="entry name" value="MEMBRANE TRANSPORTER PROTEIN MJ0441-RELATED"/>
    <property type="match status" value="1"/>
</dbReference>
<dbReference type="InterPro" id="IPR002781">
    <property type="entry name" value="TM_pro_TauE-like"/>
</dbReference>
<evidence type="ECO:0000256" key="3">
    <source>
        <dbReference type="ARBA" id="ARBA00022989"/>
    </source>
</evidence>
<evidence type="ECO:0000256" key="1">
    <source>
        <dbReference type="ARBA" id="ARBA00004141"/>
    </source>
</evidence>